<feature type="transmembrane region" description="Helical" evidence="2">
    <location>
        <begin position="286"/>
        <end position="305"/>
    </location>
</feature>
<evidence type="ECO:0000256" key="1">
    <source>
        <dbReference type="SAM" id="MobiDB-lite"/>
    </source>
</evidence>
<accession>A0ABT5U126</accession>
<organism evidence="3 4">
    <name type="scientific">Georgenia halotolerans</name>
    <dbReference type="NCBI Taxonomy" id="3028317"/>
    <lineage>
        <taxon>Bacteria</taxon>
        <taxon>Bacillati</taxon>
        <taxon>Actinomycetota</taxon>
        <taxon>Actinomycetes</taxon>
        <taxon>Micrococcales</taxon>
        <taxon>Bogoriellaceae</taxon>
        <taxon>Georgenia</taxon>
    </lineage>
</organism>
<dbReference type="EMBL" id="JARACI010001184">
    <property type="protein sequence ID" value="MDD9208035.1"/>
    <property type="molecule type" value="Genomic_DNA"/>
</dbReference>
<feature type="transmembrane region" description="Helical" evidence="2">
    <location>
        <begin position="261"/>
        <end position="279"/>
    </location>
</feature>
<reference evidence="3" key="1">
    <citation type="submission" date="2023-02" db="EMBL/GenBank/DDBJ databases">
        <title>Georgenia sp.10Sc9-8, isolated from a soil sample collected from the Taklamakan desert.</title>
        <authorList>
            <person name="Liu S."/>
        </authorList>
    </citation>
    <scope>NUCLEOTIDE SEQUENCE</scope>
    <source>
        <strain evidence="3">10Sc9-8</strain>
    </source>
</reference>
<evidence type="ECO:0000256" key="2">
    <source>
        <dbReference type="SAM" id="Phobius"/>
    </source>
</evidence>
<evidence type="ECO:0008006" key="5">
    <source>
        <dbReference type="Google" id="ProtNLM"/>
    </source>
</evidence>
<gene>
    <name evidence="3" type="ORF">PU560_16410</name>
</gene>
<feature type="transmembrane region" description="Helical" evidence="2">
    <location>
        <begin position="219"/>
        <end position="241"/>
    </location>
</feature>
<keyword evidence="2" id="KW-0812">Transmembrane</keyword>
<dbReference type="Proteomes" id="UP001165561">
    <property type="component" value="Unassembled WGS sequence"/>
</dbReference>
<evidence type="ECO:0000313" key="4">
    <source>
        <dbReference type="Proteomes" id="UP001165561"/>
    </source>
</evidence>
<feature type="transmembrane region" description="Helical" evidence="2">
    <location>
        <begin position="120"/>
        <end position="142"/>
    </location>
</feature>
<sequence>MSNEDQHAPRGAPPAQERTGRPASVPGARATDAATSGRARPSTAGPAAPVPPRPRARWHVLAVVVGLLVTPLGLWLLGLGISDLSPLTTGEPALRGLLWVLAGAVALSVVAAAGALGSSLALIVGGTVWAAAPGLLGVLGVLRAEPTATGYVTDRTTGTLDLLLPTGFLLTVGVVLIAAGVAVHVARRAGRHQERADAALVADAVRRGTRTPVPPASRLTAHLASTVVALLLMPLSLVMLSRAAGWLRAVDEGEAGWGSDVASLLALLAALACVTAVMLTAGASSLGPQLAGWVMAVLPAVGVLLRDMTGWSWLDAPIDAVTRTPGSLLLVTTDFLLYLGVVTIVGGAAAHWARRHGRHLERSELALRAC</sequence>
<keyword evidence="4" id="KW-1185">Reference proteome</keyword>
<keyword evidence="2" id="KW-1133">Transmembrane helix</keyword>
<keyword evidence="2" id="KW-0472">Membrane</keyword>
<feature type="transmembrane region" description="Helical" evidence="2">
    <location>
        <begin position="93"/>
        <end position="113"/>
    </location>
</feature>
<name>A0ABT5U126_9MICO</name>
<feature type="transmembrane region" description="Helical" evidence="2">
    <location>
        <begin position="162"/>
        <end position="186"/>
    </location>
</feature>
<feature type="region of interest" description="Disordered" evidence="1">
    <location>
        <begin position="1"/>
        <end position="51"/>
    </location>
</feature>
<feature type="transmembrane region" description="Helical" evidence="2">
    <location>
        <begin position="335"/>
        <end position="353"/>
    </location>
</feature>
<feature type="transmembrane region" description="Helical" evidence="2">
    <location>
        <begin position="60"/>
        <end position="81"/>
    </location>
</feature>
<comment type="caution">
    <text evidence="3">The sequence shown here is derived from an EMBL/GenBank/DDBJ whole genome shotgun (WGS) entry which is preliminary data.</text>
</comment>
<protein>
    <recommendedName>
        <fullName evidence="5">Integral membrane protein</fullName>
    </recommendedName>
</protein>
<proteinExistence type="predicted"/>
<evidence type="ECO:0000313" key="3">
    <source>
        <dbReference type="EMBL" id="MDD9208035.1"/>
    </source>
</evidence>